<name>A0A1I7Y112_9BILA</name>
<protein>
    <submittedName>
        <fullName evidence="3">Uncharacterized protein</fullName>
    </submittedName>
</protein>
<keyword evidence="2" id="KW-1185">Reference proteome</keyword>
<reference evidence="3" key="1">
    <citation type="submission" date="2016-11" db="UniProtKB">
        <authorList>
            <consortium name="WormBaseParasite"/>
        </authorList>
    </citation>
    <scope>IDENTIFICATION</scope>
</reference>
<dbReference type="AlphaFoldDB" id="A0A1I7Y112"/>
<dbReference type="Proteomes" id="UP000095287">
    <property type="component" value="Unplaced"/>
</dbReference>
<proteinExistence type="predicted"/>
<organism evidence="2 3">
    <name type="scientific">Steinernema glaseri</name>
    <dbReference type="NCBI Taxonomy" id="37863"/>
    <lineage>
        <taxon>Eukaryota</taxon>
        <taxon>Metazoa</taxon>
        <taxon>Ecdysozoa</taxon>
        <taxon>Nematoda</taxon>
        <taxon>Chromadorea</taxon>
        <taxon>Rhabditida</taxon>
        <taxon>Tylenchina</taxon>
        <taxon>Panagrolaimomorpha</taxon>
        <taxon>Strongyloidoidea</taxon>
        <taxon>Steinernematidae</taxon>
        <taxon>Steinernema</taxon>
    </lineage>
</organism>
<evidence type="ECO:0000256" key="1">
    <source>
        <dbReference type="SAM" id="MobiDB-lite"/>
    </source>
</evidence>
<accession>A0A1I7Y112</accession>
<feature type="region of interest" description="Disordered" evidence="1">
    <location>
        <begin position="84"/>
        <end position="124"/>
    </location>
</feature>
<evidence type="ECO:0000313" key="3">
    <source>
        <dbReference type="WBParaSite" id="L893_g11344.t1"/>
    </source>
</evidence>
<sequence>MAPYARPNFEPRNSEEFIQWRRDHIEAMMNDRKERRLEMLVYEKRLVDHIKSKYATSFSATEALVMGYIQSLWAEVKEFNETTSKSNKALQVIESSPVKKPPHQVRKTSGGDRKTSISTPEKNANYIEIDPSRLRFPRFSASPKSTMFFGEE</sequence>
<dbReference type="WBParaSite" id="L893_g11344.t1">
    <property type="protein sequence ID" value="L893_g11344.t1"/>
    <property type="gene ID" value="L893_g11344"/>
</dbReference>
<evidence type="ECO:0000313" key="2">
    <source>
        <dbReference type="Proteomes" id="UP000095287"/>
    </source>
</evidence>